<dbReference type="InterPro" id="IPR036097">
    <property type="entry name" value="HisK_dim/P_sf"/>
</dbReference>
<keyword evidence="6" id="KW-0418">Kinase</keyword>
<dbReference type="Pfam" id="PF00512">
    <property type="entry name" value="HisKA"/>
    <property type="match status" value="1"/>
</dbReference>
<organism evidence="12 13">
    <name type="scientific">Butyribacter intestini</name>
    <dbReference type="NCBI Taxonomy" id="1703332"/>
    <lineage>
        <taxon>Bacteria</taxon>
        <taxon>Bacillati</taxon>
        <taxon>Bacillota</taxon>
        <taxon>Clostridia</taxon>
        <taxon>Lachnospirales</taxon>
        <taxon>Lachnospiraceae</taxon>
        <taxon>Butyribacter</taxon>
    </lineage>
</organism>
<dbReference type="Gene3D" id="1.10.287.130">
    <property type="match status" value="1"/>
</dbReference>
<dbReference type="PANTHER" id="PTHR43047:SF64">
    <property type="entry name" value="HISTIDINE KINASE CONTAINING CHEY-HOMOLOGOUS RECEIVER DOMAIN AND PAS DOMAIN-RELATED"/>
    <property type="match status" value="1"/>
</dbReference>
<dbReference type="CDD" id="cd17546">
    <property type="entry name" value="REC_hyHK_CKI1_RcsC-like"/>
    <property type="match status" value="1"/>
</dbReference>
<gene>
    <name evidence="12" type="ORF">APZ18_06800</name>
</gene>
<dbReference type="SUPFAM" id="SSF55874">
    <property type="entry name" value="ATPase domain of HSP90 chaperone/DNA topoisomerase II/histidine kinase"/>
    <property type="match status" value="1"/>
</dbReference>
<feature type="domain" description="Histidine kinase" evidence="10">
    <location>
        <begin position="304"/>
        <end position="527"/>
    </location>
</feature>
<dbReference type="GO" id="GO:0000155">
    <property type="term" value="F:phosphorelay sensor kinase activity"/>
    <property type="evidence" value="ECO:0007669"/>
    <property type="project" value="InterPro"/>
</dbReference>
<name>A0AAW3JPQ0_9FIRM</name>
<dbReference type="InterPro" id="IPR003661">
    <property type="entry name" value="HisK_dim/P_dom"/>
</dbReference>
<comment type="catalytic activity">
    <reaction evidence="1">
        <text>ATP + protein L-histidine = ADP + protein N-phospho-L-histidine.</text>
        <dbReference type="EC" id="2.7.13.3"/>
    </reaction>
</comment>
<evidence type="ECO:0000256" key="6">
    <source>
        <dbReference type="ARBA" id="ARBA00022777"/>
    </source>
</evidence>
<comment type="function">
    <text evidence="8">May play the central regulatory role in sporulation. It may be an element of the effector pathway responsible for the activation of sporulation genes in response to nutritional stress. Spo0A may act in concert with spo0H (a sigma factor) to control the expression of some genes that are critical to the sporulation process.</text>
</comment>
<evidence type="ECO:0000256" key="5">
    <source>
        <dbReference type="ARBA" id="ARBA00022679"/>
    </source>
</evidence>
<dbReference type="Pfam" id="PF00072">
    <property type="entry name" value="Response_reg"/>
    <property type="match status" value="1"/>
</dbReference>
<dbReference type="SMART" id="SM00388">
    <property type="entry name" value="HisKA"/>
    <property type="match status" value="1"/>
</dbReference>
<evidence type="ECO:0000256" key="2">
    <source>
        <dbReference type="ARBA" id="ARBA00012438"/>
    </source>
</evidence>
<keyword evidence="13" id="KW-1185">Reference proteome</keyword>
<dbReference type="Gene3D" id="3.40.50.2300">
    <property type="match status" value="1"/>
</dbReference>
<dbReference type="RefSeq" id="WP_055943145.1">
    <property type="nucleotide sequence ID" value="NZ_JAQDCV010000004.1"/>
</dbReference>
<comment type="caution">
    <text evidence="12">The sequence shown here is derived from an EMBL/GenBank/DDBJ whole genome shotgun (WGS) entry which is preliminary data.</text>
</comment>
<feature type="domain" description="Response regulatory" evidence="11">
    <location>
        <begin position="548"/>
        <end position="673"/>
    </location>
</feature>
<sequence length="679" mass="77419">MSDDKKDICENMHIMDYGDIEDTLYNAGIGIWSIELHDDSEPCMYADKTMNMLLDIKIEDTPQYRYQEWSSRIDSDYLEQVMKSVDSMVKNGKSECTYAWHHPKLGKRYVRCGGVCDKNFKNGIKLKGYHQDVTDIQLKEEKHKRVLSEQYAVIDAFSSIYSVVWAYDIKKNTVRVINQDAALFTPADEAGYDAKKTIEIVIDRCVAKEYQDIMRKFYNLDRIALQLEKEKSISEEFVDTILGWCRITALPINRDNSGKVEQIIVGIQKIDEEKRKELESQTLLAKAYEEAKRANVAKTEFLARMSHDIRTPMNGILGMAKIAGKCIDNKEKILYALEKINDSGKQLEALINDVLDMSRLESGKTELTRERFDICSLMTNCFESLSTMAVENDVVMVGVHFNVKHKKVVGSPLHIQRILLNILSNSVKYNKKNGTTELWLDEVFMNKEKSMYCFTVKDTGVGMSEDYIKHIFEPFSREHTDAGTDYHGTGLGMAITKELVELMDGIIEVESTLGQGSAFKFQIPFKVCEDEMPVFRQRSVPKDITGVNILLVEDNELNMEIAKFLLEDAKAIVTTAYNGFEAVEKIKKSCEDGVDSRYDVILMDIMMPEMNGLEASMAIREMGMDYTDNIPIIAMTANAFTEDVKKCFEAKMSDHISKPIDIDKVTNAIYRLVHKSDGI</sequence>
<dbReference type="CDD" id="cd00082">
    <property type="entry name" value="HisKA"/>
    <property type="match status" value="1"/>
</dbReference>
<dbReference type="PANTHER" id="PTHR43047">
    <property type="entry name" value="TWO-COMPONENT HISTIDINE PROTEIN KINASE"/>
    <property type="match status" value="1"/>
</dbReference>
<dbReference type="SMART" id="SM00448">
    <property type="entry name" value="REC"/>
    <property type="match status" value="1"/>
</dbReference>
<dbReference type="SUPFAM" id="SSF52172">
    <property type="entry name" value="CheY-like"/>
    <property type="match status" value="1"/>
</dbReference>
<dbReference type="SMART" id="SM00387">
    <property type="entry name" value="HATPase_c"/>
    <property type="match status" value="1"/>
</dbReference>
<dbReference type="InterPro" id="IPR003594">
    <property type="entry name" value="HATPase_dom"/>
</dbReference>
<dbReference type="Gene3D" id="3.30.565.10">
    <property type="entry name" value="Histidine kinase-like ATPase, C-terminal domain"/>
    <property type="match status" value="1"/>
</dbReference>
<evidence type="ECO:0000256" key="3">
    <source>
        <dbReference type="ARBA" id="ARBA00018672"/>
    </source>
</evidence>
<keyword evidence="7" id="KW-0902">Two-component regulatory system</keyword>
<dbReference type="InterPro" id="IPR036890">
    <property type="entry name" value="HATPase_C_sf"/>
</dbReference>
<keyword evidence="4 9" id="KW-0597">Phosphoprotein</keyword>
<accession>A0AAW3JPQ0</accession>
<dbReference type="AlphaFoldDB" id="A0AAW3JPQ0"/>
<evidence type="ECO:0000256" key="8">
    <source>
        <dbReference type="ARBA" id="ARBA00024867"/>
    </source>
</evidence>
<keyword evidence="5" id="KW-0808">Transferase</keyword>
<dbReference type="InterPro" id="IPR011006">
    <property type="entry name" value="CheY-like_superfamily"/>
</dbReference>
<feature type="modified residue" description="4-aspartylphosphate" evidence="9">
    <location>
        <position position="604"/>
    </location>
</feature>
<evidence type="ECO:0000259" key="10">
    <source>
        <dbReference type="PROSITE" id="PS50109"/>
    </source>
</evidence>
<evidence type="ECO:0000313" key="12">
    <source>
        <dbReference type="EMBL" id="KQC84465.1"/>
    </source>
</evidence>
<dbReference type="PROSITE" id="PS50110">
    <property type="entry name" value="RESPONSE_REGULATORY"/>
    <property type="match status" value="1"/>
</dbReference>
<dbReference type="SUPFAM" id="SSF47384">
    <property type="entry name" value="Homodimeric domain of signal transducing histidine kinase"/>
    <property type="match status" value="1"/>
</dbReference>
<evidence type="ECO:0000313" key="13">
    <source>
        <dbReference type="Proteomes" id="UP000050833"/>
    </source>
</evidence>
<dbReference type="Pfam" id="PF02518">
    <property type="entry name" value="HATPase_c"/>
    <property type="match status" value="1"/>
</dbReference>
<dbReference type="PROSITE" id="PS50109">
    <property type="entry name" value="HIS_KIN"/>
    <property type="match status" value="1"/>
</dbReference>
<protein>
    <recommendedName>
        <fullName evidence="3">Stage 0 sporulation protein A homolog</fullName>
        <ecNumber evidence="2">2.7.13.3</ecNumber>
    </recommendedName>
</protein>
<evidence type="ECO:0000256" key="1">
    <source>
        <dbReference type="ARBA" id="ARBA00000085"/>
    </source>
</evidence>
<dbReference type="PRINTS" id="PR00344">
    <property type="entry name" value="BCTRLSENSOR"/>
</dbReference>
<dbReference type="InterPro" id="IPR005467">
    <property type="entry name" value="His_kinase_dom"/>
</dbReference>
<dbReference type="EMBL" id="LLKB01000005">
    <property type="protein sequence ID" value="KQC84465.1"/>
    <property type="molecule type" value="Genomic_DNA"/>
</dbReference>
<evidence type="ECO:0000256" key="4">
    <source>
        <dbReference type="ARBA" id="ARBA00022553"/>
    </source>
</evidence>
<reference evidence="12 13" key="1">
    <citation type="submission" date="2015-10" db="EMBL/GenBank/DDBJ databases">
        <title>Butyribacter intestini gen. nov., sp. nov., a butyric acid-producing bacterium of the family Lachnospiraceae isolated from the human faeces.</title>
        <authorList>
            <person name="Zou Y."/>
            <person name="Xue W."/>
            <person name="Luo G."/>
            <person name="Lv M."/>
        </authorList>
    </citation>
    <scope>NUCLEOTIDE SEQUENCE [LARGE SCALE GENOMIC DNA]</scope>
    <source>
        <strain evidence="12 13">TF01-11</strain>
    </source>
</reference>
<dbReference type="EC" id="2.7.13.3" evidence="2"/>
<dbReference type="Proteomes" id="UP000050833">
    <property type="component" value="Unassembled WGS sequence"/>
</dbReference>
<evidence type="ECO:0000256" key="7">
    <source>
        <dbReference type="ARBA" id="ARBA00023012"/>
    </source>
</evidence>
<dbReference type="InterPro" id="IPR001789">
    <property type="entry name" value="Sig_transdc_resp-reg_receiver"/>
</dbReference>
<evidence type="ECO:0000256" key="9">
    <source>
        <dbReference type="PROSITE-ProRule" id="PRU00169"/>
    </source>
</evidence>
<dbReference type="InterPro" id="IPR004358">
    <property type="entry name" value="Sig_transdc_His_kin-like_C"/>
</dbReference>
<evidence type="ECO:0000259" key="11">
    <source>
        <dbReference type="PROSITE" id="PS50110"/>
    </source>
</evidence>
<proteinExistence type="predicted"/>